<evidence type="ECO:0000256" key="1">
    <source>
        <dbReference type="SAM" id="Phobius"/>
    </source>
</evidence>
<proteinExistence type="predicted"/>
<feature type="transmembrane region" description="Helical" evidence="1">
    <location>
        <begin position="69"/>
        <end position="87"/>
    </location>
</feature>
<feature type="transmembrane region" description="Helical" evidence="1">
    <location>
        <begin position="6"/>
        <end position="23"/>
    </location>
</feature>
<feature type="transmembrane region" description="Helical" evidence="1">
    <location>
        <begin position="108"/>
        <end position="133"/>
    </location>
</feature>
<accession>A0A272ERF1</accession>
<dbReference type="Pfam" id="PF02325">
    <property type="entry name" value="CCB3_YggT"/>
    <property type="match status" value="1"/>
</dbReference>
<dbReference type="AlphaFoldDB" id="A0A272ERF1"/>
<reference evidence="3 4" key="2">
    <citation type="submission" date="2017-07" db="EMBL/GenBank/DDBJ databases">
        <title>Candidatus Dactylopiibacterium carminicum, a nitrogen-fixing symbiont of the cochineal insect Dactylopius coccus and Dactylopius opuntiae (Hemiptera: Coccoidea: Dactylopiidae).</title>
        <authorList>
            <person name="Vera A."/>
        </authorList>
    </citation>
    <scope>NUCLEOTIDE SEQUENCE [LARGE SCALE GENOMIC DNA]</scope>
    <source>
        <strain evidence="3 4">NFDCM</strain>
    </source>
</reference>
<organism evidence="3 4">
    <name type="scientific">Candidatus Dactylopiibacterium carminicum</name>
    <dbReference type="NCBI Taxonomy" id="857335"/>
    <lineage>
        <taxon>Bacteria</taxon>
        <taxon>Pseudomonadati</taxon>
        <taxon>Pseudomonadota</taxon>
        <taxon>Betaproteobacteria</taxon>
        <taxon>Rhodocyclales</taxon>
        <taxon>Rhodocyclaceae</taxon>
        <taxon>Candidatus Dactylopiibacterium</taxon>
    </lineage>
</organism>
<keyword evidence="1" id="KW-0812">Transmembrane</keyword>
<sequence>MAFDILTMILRATAGFFTLMFLVRTAMRFLRVSFITPLGQFVLATTNWATVPLQRVLPAIGRLDPAALLPAWLMQALLVLLLVFLSGRTPGAPLSLLLGCALIGALELLYLALYLVMGVVIIGVVLSWVNPYAPLAGPINALSRPLLAPFRRILPPISGIDISPLIFLLVVQILLYVLQRAAGSFYFMLYI</sequence>
<dbReference type="RefSeq" id="WP_095525001.1">
    <property type="nucleotide sequence ID" value="NZ_MDUX01000037.1"/>
</dbReference>
<evidence type="ECO:0000313" key="4">
    <source>
        <dbReference type="Proteomes" id="UP000216107"/>
    </source>
</evidence>
<dbReference type="GO" id="GO:0016020">
    <property type="term" value="C:membrane"/>
    <property type="evidence" value="ECO:0007669"/>
    <property type="project" value="InterPro"/>
</dbReference>
<keyword evidence="1" id="KW-0472">Membrane</keyword>
<keyword evidence="5" id="KW-1185">Reference proteome</keyword>
<protein>
    <recommendedName>
        <fullName evidence="6">YggT family protein</fullName>
    </recommendedName>
</protein>
<dbReference type="InterPro" id="IPR003425">
    <property type="entry name" value="CCB3/YggT"/>
</dbReference>
<name>A0A272ERF1_9RHOO</name>
<evidence type="ECO:0000313" key="2">
    <source>
        <dbReference type="EMBL" id="KAF7598790.1"/>
    </source>
</evidence>
<dbReference type="OrthoDB" id="9806665at2"/>
<dbReference type="EMBL" id="NMRN01000032">
    <property type="protein sequence ID" value="PAS92683.1"/>
    <property type="molecule type" value="Genomic_DNA"/>
</dbReference>
<comment type="caution">
    <text evidence="3">The sequence shown here is derived from an EMBL/GenBank/DDBJ whole genome shotgun (WGS) entry which is preliminary data.</text>
</comment>
<feature type="transmembrane region" description="Helical" evidence="1">
    <location>
        <begin position="153"/>
        <end position="178"/>
    </location>
</feature>
<dbReference type="EMBL" id="MDUX01000037">
    <property type="protein sequence ID" value="KAF7598790.1"/>
    <property type="molecule type" value="Genomic_DNA"/>
</dbReference>
<gene>
    <name evidence="2" type="ORF">BGI27_11360</name>
    <name evidence="3" type="ORF">CGU29_10615</name>
</gene>
<dbReference type="Proteomes" id="UP000216107">
    <property type="component" value="Unassembled WGS sequence"/>
</dbReference>
<evidence type="ECO:0008006" key="6">
    <source>
        <dbReference type="Google" id="ProtNLM"/>
    </source>
</evidence>
<reference evidence="2 5" key="1">
    <citation type="submission" date="2016-08" db="EMBL/GenBank/DDBJ databases">
        <title>Candidatus Dactylopiibacterium carminicum genome sequence.</title>
        <authorList>
            <person name="Ramirez-Puebla S.T."/>
            <person name="Ormeno-Orrillo E."/>
            <person name="Vera-Ponce De Leon A."/>
            <person name="Luis L."/>
            <person name="Sanchez-Flores A."/>
            <person name="Monica R."/>
            <person name="Martinez-Romero E."/>
        </authorList>
    </citation>
    <scope>NUCLEOTIDE SEQUENCE [LARGE SCALE GENOMIC DNA]</scope>
    <source>
        <strain evidence="2">END1</strain>
    </source>
</reference>
<evidence type="ECO:0000313" key="3">
    <source>
        <dbReference type="EMBL" id="PAS92683.1"/>
    </source>
</evidence>
<keyword evidence="1" id="KW-1133">Transmembrane helix</keyword>
<dbReference type="Proteomes" id="UP000623509">
    <property type="component" value="Unassembled WGS sequence"/>
</dbReference>
<evidence type="ECO:0000313" key="5">
    <source>
        <dbReference type="Proteomes" id="UP000623509"/>
    </source>
</evidence>
<feature type="transmembrane region" description="Helical" evidence="1">
    <location>
        <begin position="30"/>
        <end position="49"/>
    </location>
</feature>